<dbReference type="EMBL" id="QGLO01000004">
    <property type="protein sequence ID" value="PXY91371.1"/>
    <property type="molecule type" value="Genomic_DNA"/>
</dbReference>
<dbReference type="GO" id="GO:0003677">
    <property type="term" value="F:DNA binding"/>
    <property type="evidence" value="ECO:0007669"/>
    <property type="project" value="UniProtKB-UniRule"/>
</dbReference>
<keyword evidence="2 4" id="KW-0238">DNA-binding</keyword>
<keyword evidence="3" id="KW-0233">DNA recombination</keyword>
<comment type="caution">
    <text evidence="6">The sequence shown here is derived from an EMBL/GenBank/DDBJ whole genome shotgun (WGS) entry which is preliminary data.</text>
</comment>
<evidence type="ECO:0000256" key="4">
    <source>
        <dbReference type="PROSITE-ProRule" id="PRU01248"/>
    </source>
</evidence>
<reference evidence="6 7" key="1">
    <citation type="submission" date="2018-05" db="EMBL/GenBank/DDBJ databases">
        <title>Reference genomes for bee gut microbiota database.</title>
        <authorList>
            <person name="Ellegaard K.M."/>
        </authorList>
    </citation>
    <scope>NUCLEOTIDE SEQUENCE [LARGE SCALE GENOMIC DNA]</scope>
    <source>
        <strain evidence="6 7">ESL0172</strain>
    </source>
</reference>
<organism evidence="6 7">
    <name type="scientific">Gilliamella apis</name>
    <dbReference type="NCBI Taxonomy" id="1970738"/>
    <lineage>
        <taxon>Bacteria</taxon>
        <taxon>Pseudomonadati</taxon>
        <taxon>Pseudomonadota</taxon>
        <taxon>Gammaproteobacteria</taxon>
        <taxon>Orbales</taxon>
        <taxon>Orbaceae</taxon>
        <taxon>Gilliamella</taxon>
    </lineage>
</organism>
<dbReference type="SUPFAM" id="SSF56349">
    <property type="entry name" value="DNA breaking-rejoining enzymes"/>
    <property type="match status" value="1"/>
</dbReference>
<feature type="domain" description="Core-binding (CB)" evidence="5">
    <location>
        <begin position="67"/>
        <end position="141"/>
    </location>
</feature>
<evidence type="ECO:0000256" key="2">
    <source>
        <dbReference type="ARBA" id="ARBA00023125"/>
    </source>
</evidence>
<dbReference type="RefSeq" id="WP_110447342.1">
    <property type="nucleotide sequence ID" value="NZ_CP132381.1"/>
</dbReference>
<dbReference type="Gene3D" id="1.10.150.130">
    <property type="match status" value="1"/>
</dbReference>
<name>A0A2V4DTC5_9GAMM</name>
<protein>
    <submittedName>
        <fullName evidence="6">Integrase</fullName>
    </submittedName>
</protein>
<dbReference type="InterPro" id="IPR013762">
    <property type="entry name" value="Integrase-like_cat_sf"/>
</dbReference>
<evidence type="ECO:0000313" key="7">
    <source>
        <dbReference type="Proteomes" id="UP000247673"/>
    </source>
</evidence>
<proteinExistence type="predicted"/>
<dbReference type="AlphaFoldDB" id="A0A2V4DTC5"/>
<dbReference type="GO" id="GO:0015074">
    <property type="term" value="P:DNA integration"/>
    <property type="evidence" value="ECO:0007669"/>
    <property type="project" value="UniProtKB-KW"/>
</dbReference>
<dbReference type="InterPro" id="IPR010998">
    <property type="entry name" value="Integrase_recombinase_N"/>
</dbReference>
<dbReference type="Gene3D" id="1.10.443.10">
    <property type="entry name" value="Intergrase catalytic core"/>
    <property type="match status" value="1"/>
</dbReference>
<evidence type="ECO:0000259" key="5">
    <source>
        <dbReference type="PROSITE" id="PS51900"/>
    </source>
</evidence>
<dbReference type="Proteomes" id="UP000247673">
    <property type="component" value="Unassembled WGS sequence"/>
</dbReference>
<accession>A0A2V4DTC5</accession>
<keyword evidence="1" id="KW-0229">DNA integration</keyword>
<dbReference type="InterPro" id="IPR011010">
    <property type="entry name" value="DNA_brk_join_enz"/>
</dbReference>
<evidence type="ECO:0000313" key="6">
    <source>
        <dbReference type="EMBL" id="PXY91371.1"/>
    </source>
</evidence>
<evidence type="ECO:0000256" key="1">
    <source>
        <dbReference type="ARBA" id="ARBA00022908"/>
    </source>
</evidence>
<gene>
    <name evidence="6" type="ORF">DKK78_03300</name>
</gene>
<sequence>MGRSRKDKADNRLPERVYKNKYSYVYQPRQGKKVTLCPISASMAELWAKYNNEIAKTHYKLTFSKLWALFLDSAYFSELAPRTQKDYQQHSKKLLKVFGNVDPDNIKPEDIWRYLDLRGKQSKTQANHEKSSMSRVYSWGYERGYVKGNPCQGISKLKVKARDKYAEDDEYYTILEIARPSVRIAMEIAYLCAMRVSDILKIRYSQILDEGLFAKQGKTGVKQIKLWTDRLKDVFEYAREHFPPNDKDSFLILNSNGVEYSYKNFNEHWNEDKKEAEKILGKEITFTFHDLKAKGISDFEGATKDKQMFSGHKTESQVLVYDRKVKKSPTLNLPKVTK</sequence>
<dbReference type="PROSITE" id="PS51900">
    <property type="entry name" value="CB"/>
    <property type="match status" value="1"/>
</dbReference>
<dbReference type="InterPro" id="IPR002104">
    <property type="entry name" value="Integrase_catalytic"/>
</dbReference>
<evidence type="ECO:0000256" key="3">
    <source>
        <dbReference type="ARBA" id="ARBA00023172"/>
    </source>
</evidence>
<keyword evidence="7" id="KW-1185">Reference proteome</keyword>
<dbReference type="Pfam" id="PF00589">
    <property type="entry name" value="Phage_integrase"/>
    <property type="match status" value="1"/>
</dbReference>
<dbReference type="OrthoDB" id="6173494at2"/>
<dbReference type="InterPro" id="IPR044068">
    <property type="entry name" value="CB"/>
</dbReference>
<dbReference type="GO" id="GO:0006310">
    <property type="term" value="P:DNA recombination"/>
    <property type="evidence" value="ECO:0007669"/>
    <property type="project" value="UniProtKB-KW"/>
</dbReference>